<dbReference type="GO" id="GO:0016020">
    <property type="term" value="C:membrane"/>
    <property type="evidence" value="ECO:0007669"/>
    <property type="project" value="UniProtKB-SubCell"/>
</dbReference>
<dbReference type="SUPFAM" id="SSF52540">
    <property type="entry name" value="P-loop containing nucleoside triphosphate hydrolases"/>
    <property type="match status" value="1"/>
</dbReference>
<evidence type="ECO:0000256" key="4">
    <source>
        <dbReference type="ARBA" id="ARBA00023134"/>
    </source>
</evidence>
<evidence type="ECO:0000313" key="8">
    <source>
        <dbReference type="Proteomes" id="UP000095390"/>
    </source>
</evidence>
<keyword evidence="4" id="KW-0342">GTP-binding</keyword>
<name>A0A173RKF8_9FIRM</name>
<keyword evidence="3" id="KW-0378">Hydrolase</keyword>
<dbReference type="PANTHER" id="PTHR10465">
    <property type="entry name" value="TRANSMEMBRANE GTPASE FZO1"/>
    <property type="match status" value="1"/>
</dbReference>
<dbReference type="InterPro" id="IPR027094">
    <property type="entry name" value="Mitofusin_fam"/>
</dbReference>
<accession>A0A173RKF8</accession>
<dbReference type="EMBL" id="CYYC01000002">
    <property type="protein sequence ID" value="CUM78206.1"/>
    <property type="molecule type" value="Genomic_DNA"/>
</dbReference>
<keyword evidence="5" id="KW-0472">Membrane</keyword>
<evidence type="ECO:0000256" key="5">
    <source>
        <dbReference type="ARBA" id="ARBA00023136"/>
    </source>
</evidence>
<proteinExistence type="predicted"/>
<gene>
    <name evidence="7" type="ORF">ERS852578_00190</name>
</gene>
<dbReference type="GO" id="GO:0005525">
    <property type="term" value="F:GTP binding"/>
    <property type="evidence" value="ECO:0007669"/>
    <property type="project" value="UniProtKB-KW"/>
</dbReference>
<dbReference type="AlphaFoldDB" id="A0A173RKF8"/>
<dbReference type="SUPFAM" id="SSF50447">
    <property type="entry name" value="Translation proteins"/>
    <property type="match status" value="1"/>
</dbReference>
<keyword evidence="2" id="KW-0547">Nucleotide-binding</keyword>
<dbReference type="GO" id="GO:0003924">
    <property type="term" value="F:GTPase activity"/>
    <property type="evidence" value="ECO:0007669"/>
    <property type="project" value="InterPro"/>
</dbReference>
<dbReference type="GO" id="GO:0008053">
    <property type="term" value="P:mitochondrial fusion"/>
    <property type="evidence" value="ECO:0007669"/>
    <property type="project" value="TreeGrafter"/>
</dbReference>
<organism evidence="7 8">
    <name type="scientific">Anaerobutyricum hallii</name>
    <dbReference type="NCBI Taxonomy" id="39488"/>
    <lineage>
        <taxon>Bacteria</taxon>
        <taxon>Bacillati</taxon>
        <taxon>Bacillota</taxon>
        <taxon>Clostridia</taxon>
        <taxon>Lachnospirales</taxon>
        <taxon>Lachnospiraceae</taxon>
        <taxon>Anaerobutyricum</taxon>
    </lineage>
</organism>
<reference evidence="7 8" key="1">
    <citation type="submission" date="2015-09" db="EMBL/GenBank/DDBJ databases">
        <authorList>
            <consortium name="Pathogen Informatics"/>
        </authorList>
    </citation>
    <scope>NUCLEOTIDE SEQUENCE [LARGE SCALE GENOMIC DNA]</scope>
    <source>
        <strain evidence="7 8">2789STDY5834966</strain>
    </source>
</reference>
<dbReference type="PANTHER" id="PTHR10465:SF0">
    <property type="entry name" value="SARCALUMENIN"/>
    <property type="match status" value="1"/>
</dbReference>
<dbReference type="Pfam" id="PF00350">
    <property type="entry name" value="Dynamin_N"/>
    <property type="match status" value="1"/>
</dbReference>
<dbReference type="InterPro" id="IPR045063">
    <property type="entry name" value="Dynamin_N"/>
</dbReference>
<dbReference type="Gene3D" id="2.40.30.10">
    <property type="entry name" value="Translation factors"/>
    <property type="match status" value="1"/>
</dbReference>
<dbReference type="RefSeq" id="WP_055182072.1">
    <property type="nucleotide sequence ID" value="NZ_CYYC01000002.1"/>
</dbReference>
<dbReference type="InterPro" id="IPR027417">
    <property type="entry name" value="P-loop_NTPase"/>
</dbReference>
<evidence type="ECO:0000256" key="1">
    <source>
        <dbReference type="ARBA" id="ARBA00004370"/>
    </source>
</evidence>
<feature type="domain" description="Dynamin N-terminal" evidence="6">
    <location>
        <begin position="113"/>
        <end position="278"/>
    </location>
</feature>
<evidence type="ECO:0000256" key="3">
    <source>
        <dbReference type="ARBA" id="ARBA00022801"/>
    </source>
</evidence>
<dbReference type="Proteomes" id="UP000095390">
    <property type="component" value="Unassembled WGS sequence"/>
</dbReference>
<protein>
    <submittedName>
        <fullName evidence="7">GTPase Era</fullName>
    </submittedName>
</protein>
<evidence type="ECO:0000259" key="6">
    <source>
        <dbReference type="Pfam" id="PF00350"/>
    </source>
</evidence>
<dbReference type="Gene3D" id="3.40.50.300">
    <property type="entry name" value="P-loop containing nucleotide triphosphate hydrolases"/>
    <property type="match status" value="1"/>
</dbReference>
<evidence type="ECO:0000256" key="2">
    <source>
        <dbReference type="ARBA" id="ARBA00022741"/>
    </source>
</evidence>
<sequence length="430" mass="48629">MNQQLNRFSLTVEEVYKIAASLNLIVIGQIDSGQINVGEEVYCYRSTADKKYMKVTEIKRKGLSVSWAQSGDKIIICLEGSNLTKEDVHNGDILFKRQKWDEKQKVEETVELLVVAPMSSGKSTVINAILGMNILPSSNFACTAHKYKITINDKNEQVEVSVRVRNGKMEKVTDVNGETLEKINEDEISKEINIEAPSYGRLAQTRKIVLIDTPGANYSGNSSHRAVTDSIISEFSGNAVLYILNASQIGTEDDEKILKKIKGLLDKNKDMEIIFALNKADVINRDKESLDTLIRKQIVPYIKKVGISRFSIYPCSAEAALLFRRALAEDEMAESEADNFYKYFKYFYRDTISLYQYIYDSDREAEYETIEVDGEPYSRKSVEIALYNTGLQELENKLVKLGKSEEKGKTETPKDEIAKMNELFGDVSIV</sequence>
<comment type="subcellular location">
    <subcellularLocation>
        <location evidence="1">Membrane</location>
    </subcellularLocation>
</comment>
<dbReference type="InterPro" id="IPR009000">
    <property type="entry name" value="Transl_B-barrel_sf"/>
</dbReference>
<evidence type="ECO:0000313" key="7">
    <source>
        <dbReference type="EMBL" id="CUM78206.1"/>
    </source>
</evidence>